<name>B9E3Z3_CLOK1</name>
<protein>
    <recommendedName>
        <fullName evidence="5">CobW/HypB/UreG nucleotide-binding domain-containing protein</fullName>
    </recommendedName>
</protein>
<dbReference type="GO" id="GO:0005737">
    <property type="term" value="C:cytoplasm"/>
    <property type="evidence" value="ECO:0007669"/>
    <property type="project" value="TreeGrafter"/>
</dbReference>
<evidence type="ECO:0000313" key="3">
    <source>
        <dbReference type="EMBL" id="BAH07218.1"/>
    </source>
</evidence>
<gene>
    <name evidence="3" type="ordered locus">CKR_2167</name>
</gene>
<dbReference type="Pfam" id="PF07683">
    <property type="entry name" value="CobW_C"/>
    <property type="match status" value="1"/>
</dbReference>
<dbReference type="AlphaFoldDB" id="B9E3Z3"/>
<dbReference type="PANTHER" id="PTHR13748:SF46">
    <property type="entry name" value="ZINC CHAPERONE YEIR"/>
    <property type="match status" value="1"/>
</dbReference>
<dbReference type="InterPro" id="IPR011629">
    <property type="entry name" value="CobW-like_C"/>
</dbReference>
<organism evidence="3 4">
    <name type="scientific">Clostridium kluyveri (strain NBRC 12016)</name>
    <dbReference type="NCBI Taxonomy" id="583346"/>
    <lineage>
        <taxon>Bacteria</taxon>
        <taxon>Bacillati</taxon>
        <taxon>Bacillota</taxon>
        <taxon>Clostridia</taxon>
        <taxon>Eubacteriales</taxon>
        <taxon>Clostridiaceae</taxon>
        <taxon>Clostridium</taxon>
    </lineage>
</organism>
<dbReference type="PANTHER" id="PTHR13748">
    <property type="entry name" value="COBW-RELATED"/>
    <property type="match status" value="1"/>
</dbReference>
<dbReference type="InterPro" id="IPR003495">
    <property type="entry name" value="CobW/HypB/UreG_nucleotide-bd"/>
</dbReference>
<dbReference type="Gene3D" id="3.40.50.300">
    <property type="entry name" value="P-loop containing nucleotide triphosphate hydrolases"/>
    <property type="match status" value="1"/>
</dbReference>
<evidence type="ECO:0000259" key="2">
    <source>
        <dbReference type="Pfam" id="PF07683"/>
    </source>
</evidence>
<proteinExistence type="predicted"/>
<feature type="domain" description="CobW C-terminal" evidence="2">
    <location>
        <begin position="246"/>
        <end position="323"/>
    </location>
</feature>
<dbReference type="Proteomes" id="UP000007969">
    <property type="component" value="Chromosome"/>
</dbReference>
<reference evidence="4" key="1">
    <citation type="submission" date="2005-09" db="EMBL/GenBank/DDBJ databases">
        <title>Complete genome sequence of Clostridium kluyveri and comparative genomics of Clostridia species.</title>
        <authorList>
            <person name="Inui M."/>
            <person name="Nonaka H."/>
            <person name="Shinoda Y."/>
            <person name="Ikenaga Y."/>
            <person name="Abe M."/>
            <person name="Naito K."/>
            <person name="Vertes A.A."/>
            <person name="Yukawa H."/>
        </authorList>
    </citation>
    <scope>NUCLEOTIDE SEQUENCE [LARGE SCALE GENOMIC DNA]</scope>
    <source>
        <strain evidence="4">NBRC 12016</strain>
    </source>
</reference>
<dbReference type="Pfam" id="PF02492">
    <property type="entry name" value="cobW"/>
    <property type="match status" value="1"/>
</dbReference>
<sequence length="324" mass="36593">MFMKTRVDIFSGFLGAGKTTLIKKLIFEKVYTENVAIIENEFGKVPIDGSFLKKTNIEIKEINAGCICCTIAGDFKKAIEEVCSKYKPHSIIIEPSGVGKLSEILKVISSRELKRIVNLNLVITLIDVTKFNAYIINFGDFYKDQIKSAKCIVLTRTENQSSEKIQSVIEQIKRINSDCSIVATPIEQLKGDKIVKAAKEDFKAELLKQAVRLERTKLNVIGTKVSNKDPNNVDEVFDSYGIETSVIYNKNKLLNNLNKLRDEKLTGMVLRAKGIVQVENKNWIEFDYVPNELNIRETTSDFTGRVCVIGCKINKDYINKLFTA</sequence>
<dbReference type="InterPro" id="IPR027417">
    <property type="entry name" value="P-loop_NTPase"/>
</dbReference>
<dbReference type="EMBL" id="AP009049">
    <property type="protein sequence ID" value="BAH07218.1"/>
    <property type="molecule type" value="Genomic_DNA"/>
</dbReference>
<accession>B9E3Z3</accession>
<dbReference type="KEGG" id="ckr:CKR_2167"/>
<dbReference type="SUPFAM" id="SSF90002">
    <property type="entry name" value="Hypothetical protein YjiA, C-terminal domain"/>
    <property type="match status" value="1"/>
</dbReference>
<evidence type="ECO:0008006" key="5">
    <source>
        <dbReference type="Google" id="ProtNLM"/>
    </source>
</evidence>
<dbReference type="HOGENOM" id="CLU_017452_1_3_9"/>
<dbReference type="SUPFAM" id="SSF52540">
    <property type="entry name" value="P-loop containing nucleoside triphosphate hydrolases"/>
    <property type="match status" value="1"/>
</dbReference>
<dbReference type="InterPro" id="IPR051316">
    <property type="entry name" value="Zinc-reg_GTPase_activator"/>
</dbReference>
<evidence type="ECO:0000313" key="4">
    <source>
        <dbReference type="Proteomes" id="UP000007969"/>
    </source>
</evidence>
<feature type="domain" description="CobW/HypB/UreG nucleotide-binding" evidence="1">
    <location>
        <begin position="9"/>
        <end position="181"/>
    </location>
</feature>
<evidence type="ECO:0000259" key="1">
    <source>
        <dbReference type="Pfam" id="PF02492"/>
    </source>
</evidence>